<evidence type="ECO:0000313" key="3">
    <source>
        <dbReference type="Proteomes" id="UP000807353"/>
    </source>
</evidence>
<feature type="region of interest" description="Disordered" evidence="1">
    <location>
        <begin position="13"/>
        <end position="161"/>
    </location>
</feature>
<proteinExistence type="predicted"/>
<feature type="compositionally biased region" description="Polar residues" evidence="1">
    <location>
        <begin position="106"/>
        <end position="146"/>
    </location>
</feature>
<accession>A0A9P5YGB8</accession>
<dbReference type="Proteomes" id="UP000807353">
    <property type="component" value="Unassembled WGS sequence"/>
</dbReference>
<feature type="region of interest" description="Disordered" evidence="1">
    <location>
        <begin position="778"/>
        <end position="811"/>
    </location>
</feature>
<dbReference type="EMBL" id="MU150230">
    <property type="protein sequence ID" value="KAF9469412.1"/>
    <property type="molecule type" value="Genomic_DNA"/>
</dbReference>
<feature type="region of interest" description="Disordered" evidence="1">
    <location>
        <begin position="570"/>
        <end position="592"/>
    </location>
</feature>
<feature type="region of interest" description="Disordered" evidence="1">
    <location>
        <begin position="609"/>
        <end position="665"/>
    </location>
</feature>
<reference evidence="2" key="1">
    <citation type="submission" date="2020-11" db="EMBL/GenBank/DDBJ databases">
        <authorList>
            <consortium name="DOE Joint Genome Institute"/>
            <person name="Ahrendt S."/>
            <person name="Riley R."/>
            <person name="Andreopoulos W."/>
            <person name="Labutti K."/>
            <person name="Pangilinan J."/>
            <person name="Ruiz-Duenas F.J."/>
            <person name="Barrasa J.M."/>
            <person name="Sanchez-Garcia M."/>
            <person name="Camarero S."/>
            <person name="Miyauchi S."/>
            <person name="Serrano A."/>
            <person name="Linde D."/>
            <person name="Babiker R."/>
            <person name="Drula E."/>
            <person name="Ayuso-Fernandez I."/>
            <person name="Pacheco R."/>
            <person name="Padilla G."/>
            <person name="Ferreira P."/>
            <person name="Barriuso J."/>
            <person name="Kellner H."/>
            <person name="Castanera R."/>
            <person name="Alfaro M."/>
            <person name="Ramirez L."/>
            <person name="Pisabarro A.G."/>
            <person name="Kuo A."/>
            <person name="Tritt A."/>
            <person name="Lipzen A."/>
            <person name="He G."/>
            <person name="Yan M."/>
            <person name="Ng V."/>
            <person name="Cullen D."/>
            <person name="Martin F."/>
            <person name="Rosso M.-N."/>
            <person name="Henrissat B."/>
            <person name="Hibbett D."/>
            <person name="Martinez A.T."/>
            <person name="Grigoriev I.V."/>
        </authorList>
    </citation>
    <scope>NUCLEOTIDE SEQUENCE</scope>
    <source>
        <strain evidence="2">CBS 247.69</strain>
    </source>
</reference>
<evidence type="ECO:0008006" key="4">
    <source>
        <dbReference type="Google" id="ProtNLM"/>
    </source>
</evidence>
<feature type="compositionally biased region" description="Polar residues" evidence="1">
    <location>
        <begin position="612"/>
        <end position="626"/>
    </location>
</feature>
<organism evidence="2 3">
    <name type="scientific">Collybia nuda</name>
    <dbReference type="NCBI Taxonomy" id="64659"/>
    <lineage>
        <taxon>Eukaryota</taxon>
        <taxon>Fungi</taxon>
        <taxon>Dikarya</taxon>
        <taxon>Basidiomycota</taxon>
        <taxon>Agaricomycotina</taxon>
        <taxon>Agaricomycetes</taxon>
        <taxon>Agaricomycetidae</taxon>
        <taxon>Agaricales</taxon>
        <taxon>Tricholomatineae</taxon>
        <taxon>Clitocybaceae</taxon>
        <taxon>Collybia</taxon>
    </lineage>
</organism>
<feature type="compositionally biased region" description="Basic and acidic residues" evidence="1">
    <location>
        <begin position="270"/>
        <end position="286"/>
    </location>
</feature>
<feature type="region of interest" description="Disordered" evidence="1">
    <location>
        <begin position="323"/>
        <end position="346"/>
    </location>
</feature>
<feature type="region of interest" description="Disordered" evidence="1">
    <location>
        <begin position="461"/>
        <end position="484"/>
    </location>
</feature>
<dbReference type="AlphaFoldDB" id="A0A9P5YGB8"/>
<evidence type="ECO:0000313" key="2">
    <source>
        <dbReference type="EMBL" id="KAF9469412.1"/>
    </source>
</evidence>
<dbReference type="OrthoDB" id="2505887at2759"/>
<feature type="compositionally biased region" description="Basic and acidic residues" evidence="1">
    <location>
        <begin position="89"/>
        <end position="101"/>
    </location>
</feature>
<protein>
    <recommendedName>
        <fullName evidence="4">PWWP domain-containing protein</fullName>
    </recommendedName>
</protein>
<name>A0A9P5YGB8_9AGAR</name>
<feature type="compositionally biased region" description="Polar residues" evidence="1">
    <location>
        <begin position="782"/>
        <end position="791"/>
    </location>
</feature>
<sequence>MADRIVRRAAAQRITNYAESDTDDSEKDSPQGKRKKGTATVKYSGKKKTTSLKLKTSSTRPLHASFAGSPTSVSTPLSSRPRPRPVFNKKQDEDPEPEAKTPKIVSPSNGSDGFSSDLTPLSSPIDSYRQTTRPPPLNSQTPQISRSQKRRAAPSPSTPTLPWHLTRDRAWSRAGLGTYVWVLLDKRARVFDPEDTTGRDKERLWWPGKIEHSPAMSPMEIYLFGNAAPGIKYIEIRKPCEYNIQSLNDLLHRPRFDSPTFVIPSDFDGDDLHESPRKKQKRDRGDLEERWSIAVADMVRKKADEEEGSDDLPEVGTLEFKYIPASPTKDAKGTPNGSQKEKTRRKSEIFLDDETNAYLELGAIEVDRWSPPPADDTLTIPGELILAREKRPNTTYWPARILQYVPPKKRSQEPKYLVEFLDGKKLYIPRDIFYTTDEDSFATCEVGTWRSDFMDVLNDSEEETVTDEENRERSPSPIPDNLPPSSVIFTRLGIRQQFVYTKPVLRGILNEGYAPARTRHNKFILGGKARQSVVDEAGLRGKMDPKHVAELQEHLIVWCLRDERRGDFIADEGDEGKGEGSSVNGTLSEPDRIAEDAPDHLCAAQGVLRPSLSPSHSGTDVSSASSPRDVPPLSSYSTMEEIEAPPLSLPSTSGSIADSPRPTPTQLVVDMDLTLDDDVDNPSIPIQGAEPSELPRQRGCGAFEALSKREKNDYCLNVLLPEAILQILLWRAGLRTSIELLSESEENELHDQGDVLINERDWVYDVIRLRMSKIRQLKRTHSMSQGSTSLGPLSVTGRPRRNVGAPKSYQE</sequence>
<keyword evidence="3" id="KW-1185">Reference proteome</keyword>
<feature type="compositionally biased region" description="Low complexity" evidence="1">
    <location>
        <begin position="69"/>
        <end position="80"/>
    </location>
</feature>
<comment type="caution">
    <text evidence="2">The sequence shown here is derived from an EMBL/GenBank/DDBJ whole genome shotgun (WGS) entry which is preliminary data.</text>
</comment>
<evidence type="ECO:0000256" key="1">
    <source>
        <dbReference type="SAM" id="MobiDB-lite"/>
    </source>
</evidence>
<feature type="region of interest" description="Disordered" evidence="1">
    <location>
        <begin position="267"/>
        <end position="286"/>
    </location>
</feature>
<gene>
    <name evidence="2" type="ORF">BDZ94DRAFT_1303884</name>
</gene>